<dbReference type="EMBL" id="UPHL01000037">
    <property type="protein sequence ID" value="VAZ82573.1"/>
    <property type="molecule type" value="Genomic_DNA"/>
</dbReference>
<protein>
    <submittedName>
        <fullName evidence="1">Uncharacterized protein</fullName>
    </submittedName>
</protein>
<gene>
    <name evidence="1" type="ORF">LAUMK42_01381</name>
    <name evidence="2" type="ORF">LAUMK4_01167</name>
</gene>
<reference evidence="3 4" key="1">
    <citation type="submission" date="2018-09" db="EMBL/GenBank/DDBJ databases">
        <authorList>
            <person name="Tagini F."/>
        </authorList>
    </citation>
    <scope>NUCLEOTIDE SEQUENCE [LARGE SCALE GENOMIC DNA]</scope>
    <source>
        <strain evidence="2 3">MK4</strain>
        <strain evidence="1 4">MK42</strain>
    </source>
</reference>
<evidence type="ECO:0000313" key="2">
    <source>
        <dbReference type="EMBL" id="VAZ89728.1"/>
    </source>
</evidence>
<evidence type="ECO:0000313" key="1">
    <source>
        <dbReference type="EMBL" id="VAZ82573.1"/>
    </source>
</evidence>
<dbReference type="Proteomes" id="UP000271464">
    <property type="component" value="Unassembled WGS sequence"/>
</dbReference>
<keyword evidence="3" id="KW-1185">Reference proteome</keyword>
<dbReference type="EMBL" id="UPHM01000022">
    <property type="protein sequence ID" value="VAZ89728.1"/>
    <property type="molecule type" value="Genomic_DNA"/>
</dbReference>
<comment type="caution">
    <text evidence="1">The sequence shown here is derived from an EMBL/GenBank/DDBJ whole genome shotgun (WGS) entry which is preliminary data.</text>
</comment>
<sequence>MRVGNALGNIRNANDALGTASGHSGEHPVWERWCPQLFAPAEKCALSVRRASARS</sequence>
<accession>A0AB38UQ69</accession>
<dbReference type="AlphaFoldDB" id="A0AB38UQ69"/>
<evidence type="ECO:0000313" key="3">
    <source>
        <dbReference type="Proteomes" id="UP000271464"/>
    </source>
</evidence>
<dbReference type="Proteomes" id="UP000279331">
    <property type="component" value="Unassembled WGS sequence"/>
</dbReference>
<proteinExistence type="predicted"/>
<organism evidence="1 4">
    <name type="scientific">Mycobacterium persicum</name>
    <dbReference type="NCBI Taxonomy" id="1487726"/>
    <lineage>
        <taxon>Bacteria</taxon>
        <taxon>Bacillati</taxon>
        <taxon>Actinomycetota</taxon>
        <taxon>Actinomycetes</taxon>
        <taxon>Mycobacteriales</taxon>
        <taxon>Mycobacteriaceae</taxon>
        <taxon>Mycobacterium</taxon>
    </lineage>
</organism>
<name>A0AB38UQ69_9MYCO</name>
<evidence type="ECO:0000313" key="4">
    <source>
        <dbReference type="Proteomes" id="UP000279331"/>
    </source>
</evidence>